<organism evidence="2 3">
    <name type="scientific">Microbotryum saponariae</name>
    <dbReference type="NCBI Taxonomy" id="289078"/>
    <lineage>
        <taxon>Eukaryota</taxon>
        <taxon>Fungi</taxon>
        <taxon>Dikarya</taxon>
        <taxon>Basidiomycota</taxon>
        <taxon>Pucciniomycotina</taxon>
        <taxon>Microbotryomycetes</taxon>
        <taxon>Microbotryales</taxon>
        <taxon>Microbotryaceae</taxon>
        <taxon>Microbotryum</taxon>
    </lineage>
</organism>
<feature type="chain" id="PRO_5030060122" evidence="1">
    <location>
        <begin position="21"/>
        <end position="54"/>
    </location>
</feature>
<keyword evidence="1" id="KW-0732">Signal</keyword>
<keyword evidence="3" id="KW-1185">Reference proteome</keyword>
<name>A0A2X0KZX2_9BASI</name>
<protein>
    <submittedName>
        <fullName evidence="2">BZ3500_MvSof-1268-A1-R1_Chr7-3g09691 protein</fullName>
    </submittedName>
</protein>
<reference evidence="3" key="1">
    <citation type="submission" date="2016-10" db="EMBL/GenBank/DDBJ databases">
        <authorList>
            <person name="Jeantristanb JTB J.-T."/>
            <person name="Ricardo R."/>
        </authorList>
    </citation>
    <scope>NUCLEOTIDE SEQUENCE [LARGE SCALE GENOMIC DNA]</scope>
</reference>
<accession>A0A2X0KZX2</accession>
<evidence type="ECO:0000256" key="1">
    <source>
        <dbReference type="SAM" id="SignalP"/>
    </source>
</evidence>
<proteinExistence type="predicted"/>
<feature type="signal peptide" evidence="1">
    <location>
        <begin position="1"/>
        <end position="20"/>
    </location>
</feature>
<gene>
    <name evidence="2" type="ORF">BZ3500_MVSOF-1268-A1-R1_CHR7-3G09691</name>
</gene>
<dbReference type="Proteomes" id="UP000249723">
    <property type="component" value="Unassembled WGS sequence"/>
</dbReference>
<sequence length="54" mass="5992">MKYSIVFVALVVMATVNVLALPAVAIKPTSEIDEPYTVSRTARVPNRPRNTDFE</sequence>
<dbReference type="AlphaFoldDB" id="A0A2X0KZX2"/>
<evidence type="ECO:0000313" key="2">
    <source>
        <dbReference type="EMBL" id="SDA02423.1"/>
    </source>
</evidence>
<evidence type="ECO:0000313" key="3">
    <source>
        <dbReference type="Proteomes" id="UP000249723"/>
    </source>
</evidence>
<dbReference type="EMBL" id="FMWP01000125">
    <property type="protein sequence ID" value="SDA02423.1"/>
    <property type="molecule type" value="Genomic_DNA"/>
</dbReference>